<dbReference type="RefSeq" id="WP_269319466.1">
    <property type="nucleotide sequence ID" value="NZ_CP006955.1"/>
</dbReference>
<keyword evidence="1" id="KW-1133">Transmembrane helix</keyword>
<accession>A0ABM5PAM0</accession>
<evidence type="ECO:0008006" key="4">
    <source>
        <dbReference type="Google" id="ProtNLM"/>
    </source>
</evidence>
<proteinExistence type="predicted"/>
<keyword evidence="1" id="KW-0472">Membrane</keyword>
<protein>
    <recommendedName>
        <fullName evidence="4">DUF3789 domain-containing protein</fullName>
    </recommendedName>
</protein>
<dbReference type="Proteomes" id="UP000019092">
    <property type="component" value="Chromosome"/>
</dbReference>
<dbReference type="EMBL" id="CP006955">
    <property type="protein sequence ID" value="AHG83068.1"/>
    <property type="molecule type" value="Genomic_DNA"/>
</dbReference>
<sequence>MNYWELFIGIGAVIGVMILLMCIGVFMLLAKAYEDTEKWGQ</sequence>
<gene>
    <name evidence="2" type="ORF">F543_2040</name>
</gene>
<evidence type="ECO:0000313" key="2">
    <source>
        <dbReference type="EMBL" id="AHG83068.1"/>
    </source>
</evidence>
<evidence type="ECO:0000256" key="1">
    <source>
        <dbReference type="SAM" id="Phobius"/>
    </source>
</evidence>
<name>A0ABM5PAM0_BIBTR</name>
<keyword evidence="1" id="KW-0812">Transmembrane</keyword>
<organism evidence="2 3">
    <name type="scientific">Bibersteinia trehalosi USDA-ARS-USMARC-189</name>
    <dbReference type="NCBI Taxonomy" id="1263831"/>
    <lineage>
        <taxon>Bacteria</taxon>
        <taxon>Pseudomonadati</taxon>
        <taxon>Pseudomonadota</taxon>
        <taxon>Gammaproteobacteria</taxon>
        <taxon>Pasteurellales</taxon>
        <taxon>Pasteurellaceae</taxon>
        <taxon>Bibersteinia</taxon>
    </lineage>
</organism>
<keyword evidence="3" id="KW-1185">Reference proteome</keyword>
<feature type="transmembrane region" description="Helical" evidence="1">
    <location>
        <begin position="6"/>
        <end position="29"/>
    </location>
</feature>
<evidence type="ECO:0000313" key="3">
    <source>
        <dbReference type="Proteomes" id="UP000019092"/>
    </source>
</evidence>
<reference evidence="2 3" key="1">
    <citation type="submission" date="2013-12" db="EMBL/GenBank/DDBJ databases">
        <title>Annotation of the Bibersteinia trehalosi USDA-ARS-USMARC-189 complete genome.</title>
        <authorList>
            <person name="Harhay G.P."/>
            <person name="McVey S."/>
            <person name="Clawson M.L."/>
            <person name="Bono J."/>
            <person name="Heaton M.P."/>
            <person name="Chitko-Mckown C.G."/>
            <person name="Harhay D.M."/>
            <person name="Smith T.P.L."/>
        </authorList>
    </citation>
    <scope>NUCLEOTIDE SEQUENCE [LARGE SCALE GENOMIC DNA]</scope>
    <source>
        <strain evidence="2 3">USDA-ARS-USMARC-189</strain>
    </source>
</reference>